<dbReference type="Pfam" id="PF07589">
    <property type="entry name" value="PEP-CTERM"/>
    <property type="match status" value="1"/>
</dbReference>
<dbReference type="Proteomes" id="UP000316714">
    <property type="component" value="Unassembled WGS sequence"/>
</dbReference>
<reference evidence="3 4" key="1">
    <citation type="submission" date="2019-02" db="EMBL/GenBank/DDBJ databases">
        <title>Deep-cultivation of Planctomycetes and their phenomic and genomic characterization uncovers novel biology.</title>
        <authorList>
            <person name="Wiegand S."/>
            <person name="Jogler M."/>
            <person name="Boedeker C."/>
            <person name="Pinto D."/>
            <person name="Vollmers J."/>
            <person name="Rivas-Marin E."/>
            <person name="Kohn T."/>
            <person name="Peeters S.H."/>
            <person name="Heuer A."/>
            <person name="Rast P."/>
            <person name="Oberbeckmann S."/>
            <person name="Bunk B."/>
            <person name="Jeske O."/>
            <person name="Meyerdierks A."/>
            <person name="Storesund J.E."/>
            <person name="Kallscheuer N."/>
            <person name="Luecker S."/>
            <person name="Lage O.M."/>
            <person name="Pohl T."/>
            <person name="Merkel B.J."/>
            <person name="Hornburger P."/>
            <person name="Mueller R.-W."/>
            <person name="Bruemmer F."/>
            <person name="Labrenz M."/>
            <person name="Spormann A.M."/>
            <person name="Op Den Camp H."/>
            <person name="Overmann J."/>
            <person name="Amann R."/>
            <person name="Jetten M.S.M."/>
            <person name="Mascher T."/>
            <person name="Medema M.H."/>
            <person name="Devos D.P."/>
            <person name="Kaster A.-K."/>
            <person name="Ovreas L."/>
            <person name="Rohde M."/>
            <person name="Galperin M.Y."/>
            <person name="Jogler C."/>
        </authorList>
    </citation>
    <scope>NUCLEOTIDE SEQUENCE [LARGE SCALE GENOMIC DNA]</scope>
    <source>
        <strain evidence="3 4">KOR34</strain>
    </source>
</reference>
<protein>
    <recommendedName>
        <fullName evidence="2">Ice-binding protein C-terminal domain-containing protein</fullName>
    </recommendedName>
</protein>
<gene>
    <name evidence="3" type="ORF">KOR34_49320</name>
</gene>
<proteinExistence type="predicted"/>
<dbReference type="NCBIfam" id="NF041539">
    <property type="entry name" value="choice_anch_R"/>
    <property type="match status" value="1"/>
</dbReference>
<name>A0A5C5UXJ9_9BACT</name>
<organism evidence="3 4">
    <name type="scientific">Posidoniimonas corsicana</name>
    <dbReference type="NCBI Taxonomy" id="1938618"/>
    <lineage>
        <taxon>Bacteria</taxon>
        <taxon>Pseudomonadati</taxon>
        <taxon>Planctomycetota</taxon>
        <taxon>Planctomycetia</taxon>
        <taxon>Pirellulales</taxon>
        <taxon>Lacipirellulaceae</taxon>
        <taxon>Posidoniimonas</taxon>
    </lineage>
</organism>
<dbReference type="InterPro" id="IPR013424">
    <property type="entry name" value="Ice-binding_C"/>
</dbReference>
<accession>A0A5C5UXJ9</accession>
<keyword evidence="1" id="KW-0732">Signal</keyword>
<keyword evidence="4" id="KW-1185">Reference proteome</keyword>
<evidence type="ECO:0000313" key="3">
    <source>
        <dbReference type="EMBL" id="TWT30373.1"/>
    </source>
</evidence>
<feature type="domain" description="Ice-binding protein C-terminal" evidence="2">
    <location>
        <begin position="189"/>
        <end position="211"/>
    </location>
</feature>
<dbReference type="RefSeq" id="WP_146568726.1">
    <property type="nucleotide sequence ID" value="NZ_SIHJ01000005.1"/>
</dbReference>
<evidence type="ECO:0000256" key="1">
    <source>
        <dbReference type="SAM" id="SignalP"/>
    </source>
</evidence>
<feature type="chain" id="PRO_5023062490" description="Ice-binding protein C-terminal domain-containing protein" evidence="1">
    <location>
        <begin position="26"/>
        <end position="214"/>
    </location>
</feature>
<dbReference type="NCBIfam" id="TIGR02595">
    <property type="entry name" value="PEP_CTERM"/>
    <property type="match status" value="1"/>
</dbReference>
<sequence length="214" mass="22168" precursor="true">MKRTLGWTAALVTLTLAGGAVDARAAIIFNNFGPGDDFANGGRVVDGGGAPGSIGNIDQAASFTVGATDQMADTISLGIWVNEAPNVGTGPVDIVLAADTGAGPGAALKTYSANLNSTGKQLLTVSGDPVPLDANTTYWVVMDAQDEFRGSWNFNTTGDFGLTAGRTDLNPWNLRPDDQRYSLRVEGPAVPEPASLAVLGMGAMLVAGRRRRRC</sequence>
<evidence type="ECO:0000259" key="2">
    <source>
        <dbReference type="Pfam" id="PF07589"/>
    </source>
</evidence>
<dbReference type="OrthoDB" id="281447at2"/>
<comment type="caution">
    <text evidence="3">The sequence shown here is derived from an EMBL/GenBank/DDBJ whole genome shotgun (WGS) entry which is preliminary data.</text>
</comment>
<evidence type="ECO:0000313" key="4">
    <source>
        <dbReference type="Proteomes" id="UP000316714"/>
    </source>
</evidence>
<feature type="signal peptide" evidence="1">
    <location>
        <begin position="1"/>
        <end position="25"/>
    </location>
</feature>
<dbReference type="AlphaFoldDB" id="A0A5C5UXJ9"/>
<dbReference type="EMBL" id="SIHJ01000005">
    <property type="protein sequence ID" value="TWT30373.1"/>
    <property type="molecule type" value="Genomic_DNA"/>
</dbReference>